<accession>M1UU48</accession>
<evidence type="ECO:0000313" key="15">
    <source>
        <dbReference type="Proteomes" id="UP000007014"/>
    </source>
</evidence>
<evidence type="ECO:0000256" key="11">
    <source>
        <dbReference type="ARBA" id="ARBA00049396"/>
    </source>
</evidence>
<dbReference type="OrthoDB" id="10259487at2759"/>
<reference evidence="14 15" key="2">
    <citation type="journal article" date="2007" name="BMC Biol.">
        <title>A 100%-complete sequence reveals unusually simple genomic features in the hot-spring red alga Cyanidioschyzon merolae.</title>
        <authorList>
            <person name="Nozaki H."/>
            <person name="Takano H."/>
            <person name="Misumi O."/>
            <person name="Terasawa K."/>
            <person name="Matsuzaki M."/>
            <person name="Maruyama S."/>
            <person name="Nishida K."/>
            <person name="Yagisawa F."/>
            <person name="Yoshida Y."/>
            <person name="Fujiwara T."/>
            <person name="Takio S."/>
            <person name="Tamura K."/>
            <person name="Chung S.J."/>
            <person name="Nakamura S."/>
            <person name="Kuroiwa H."/>
            <person name="Tanaka K."/>
            <person name="Sato N."/>
            <person name="Kuroiwa T."/>
        </authorList>
    </citation>
    <scope>NUCLEOTIDE SEQUENCE [LARGE SCALE GENOMIC DNA]</scope>
    <source>
        <strain evidence="14 15">10D</strain>
    </source>
</reference>
<keyword evidence="5" id="KW-0560">Oxidoreductase</keyword>
<dbReference type="PANTHER" id="PTHR20836:SF0">
    <property type="entry name" value="4-HYDROXY-TETRAHYDRODIPICOLINATE REDUCTASE 1, CHLOROPLASTIC-RELATED"/>
    <property type="match status" value="1"/>
</dbReference>
<dbReference type="GO" id="GO:0019877">
    <property type="term" value="P:diaminopimelate biosynthetic process"/>
    <property type="evidence" value="ECO:0007669"/>
    <property type="project" value="UniProtKB-KW"/>
</dbReference>
<comment type="catalytic activity">
    <reaction evidence="11">
        <text>(S)-2,3,4,5-tetrahydrodipicolinate + NAD(+) + H2O = (2S,4S)-4-hydroxy-2,3,4,5-tetrahydrodipicolinate + NADH + H(+)</text>
        <dbReference type="Rhea" id="RHEA:35323"/>
        <dbReference type="ChEBI" id="CHEBI:15377"/>
        <dbReference type="ChEBI" id="CHEBI:15378"/>
        <dbReference type="ChEBI" id="CHEBI:16845"/>
        <dbReference type="ChEBI" id="CHEBI:57540"/>
        <dbReference type="ChEBI" id="CHEBI:57945"/>
        <dbReference type="ChEBI" id="CHEBI:67139"/>
        <dbReference type="EC" id="1.17.1.8"/>
    </reaction>
</comment>
<dbReference type="OMA" id="GKQIVAM"/>
<dbReference type="Pfam" id="PF01113">
    <property type="entry name" value="DapB_N"/>
    <property type="match status" value="1"/>
</dbReference>
<dbReference type="GO" id="GO:0008839">
    <property type="term" value="F:4-hydroxy-tetrahydrodipicolinate reductase"/>
    <property type="evidence" value="ECO:0007669"/>
    <property type="project" value="UniProtKB-EC"/>
</dbReference>
<evidence type="ECO:0000256" key="2">
    <source>
        <dbReference type="ARBA" id="ARBA00022605"/>
    </source>
</evidence>
<evidence type="ECO:0000256" key="7">
    <source>
        <dbReference type="ARBA" id="ARBA00023154"/>
    </source>
</evidence>
<dbReference type="KEGG" id="cme:CYME_CMN258C"/>
<evidence type="ECO:0000256" key="3">
    <source>
        <dbReference type="ARBA" id="ARBA00022857"/>
    </source>
</evidence>
<dbReference type="GO" id="GO:0070402">
    <property type="term" value="F:NADPH binding"/>
    <property type="evidence" value="ECO:0007669"/>
    <property type="project" value="InterPro"/>
</dbReference>
<comment type="catalytic activity">
    <reaction evidence="10">
        <text>(S)-2,3,4,5-tetrahydrodipicolinate + NADP(+) + H2O = (2S,4S)-4-hydroxy-2,3,4,5-tetrahydrodipicolinate + NADPH + H(+)</text>
        <dbReference type="Rhea" id="RHEA:35331"/>
        <dbReference type="ChEBI" id="CHEBI:15377"/>
        <dbReference type="ChEBI" id="CHEBI:15378"/>
        <dbReference type="ChEBI" id="CHEBI:16845"/>
        <dbReference type="ChEBI" id="CHEBI:57783"/>
        <dbReference type="ChEBI" id="CHEBI:58349"/>
        <dbReference type="ChEBI" id="CHEBI:67139"/>
        <dbReference type="EC" id="1.17.1.8"/>
    </reaction>
</comment>
<feature type="domain" description="Dihydrodipicolinate reductase C-terminal" evidence="13">
    <location>
        <begin position="186"/>
        <end position="327"/>
    </location>
</feature>
<dbReference type="NCBIfam" id="TIGR02130">
    <property type="entry name" value="dapB_plant"/>
    <property type="match status" value="1"/>
</dbReference>
<evidence type="ECO:0000256" key="8">
    <source>
        <dbReference type="ARBA" id="ARBA00037922"/>
    </source>
</evidence>
<dbReference type="PANTHER" id="PTHR20836">
    <property type="entry name" value="DIHYDRODIPICOLINATE REDUCTASE"/>
    <property type="match status" value="1"/>
</dbReference>
<dbReference type="InterPro" id="IPR022663">
    <property type="entry name" value="DapB_C"/>
</dbReference>
<comment type="pathway">
    <text evidence="8">Amino-acid biosynthesis; L-lysine biosynthesis via DAP pathway; (S)-tetrahydrodipicolinate from L-aspartate: step 4/4.</text>
</comment>
<evidence type="ECO:0000256" key="5">
    <source>
        <dbReference type="ARBA" id="ARBA00023002"/>
    </source>
</evidence>
<comment type="similarity">
    <text evidence="1">Belongs to the DapB family.</text>
</comment>
<evidence type="ECO:0000259" key="13">
    <source>
        <dbReference type="Pfam" id="PF05173"/>
    </source>
</evidence>
<keyword evidence="2" id="KW-0028">Amino-acid biosynthesis</keyword>
<dbReference type="GO" id="GO:0009570">
    <property type="term" value="C:chloroplast stroma"/>
    <property type="evidence" value="ECO:0007669"/>
    <property type="project" value="TreeGrafter"/>
</dbReference>
<keyword evidence="4" id="KW-0220">Diaminopimelate biosynthesis</keyword>
<keyword evidence="6" id="KW-0520">NAD</keyword>
<keyword evidence="15" id="KW-1185">Reference proteome</keyword>
<organism evidence="14 15">
    <name type="scientific">Cyanidioschyzon merolae (strain NIES-3377 / 10D)</name>
    <name type="common">Unicellular red alga</name>
    <dbReference type="NCBI Taxonomy" id="280699"/>
    <lineage>
        <taxon>Eukaryota</taxon>
        <taxon>Rhodophyta</taxon>
        <taxon>Bangiophyceae</taxon>
        <taxon>Cyanidiales</taxon>
        <taxon>Cyanidiaceae</taxon>
        <taxon>Cyanidioschyzon</taxon>
    </lineage>
</organism>
<evidence type="ECO:0000256" key="6">
    <source>
        <dbReference type="ARBA" id="ARBA00023027"/>
    </source>
</evidence>
<dbReference type="GeneID" id="16995468"/>
<gene>
    <name evidence="14" type="ORF">CYME_CMN258C</name>
</gene>
<evidence type="ECO:0000256" key="4">
    <source>
        <dbReference type="ARBA" id="ARBA00022915"/>
    </source>
</evidence>
<name>M1UU48_CYAM1</name>
<dbReference type="EMBL" id="AP006496">
    <property type="protein sequence ID" value="BAM81341.1"/>
    <property type="molecule type" value="Genomic_DNA"/>
</dbReference>
<dbReference type="HOGENOM" id="CLU_067216_0_0_1"/>
<evidence type="ECO:0000256" key="9">
    <source>
        <dbReference type="ARBA" id="ARBA00038983"/>
    </source>
</evidence>
<dbReference type="Gene3D" id="3.40.50.720">
    <property type="entry name" value="NAD(P)-binding Rossmann-like Domain"/>
    <property type="match status" value="1"/>
</dbReference>
<keyword evidence="3" id="KW-0521">NADP</keyword>
<dbReference type="InterPro" id="IPR036291">
    <property type="entry name" value="NAD(P)-bd_dom_sf"/>
</dbReference>
<dbReference type="InterPro" id="IPR011859">
    <property type="entry name" value="Dihydrodipicolinate_Rdtase_pln"/>
</dbReference>
<evidence type="ECO:0000256" key="10">
    <source>
        <dbReference type="ARBA" id="ARBA00049080"/>
    </source>
</evidence>
<dbReference type="STRING" id="280699.M1UU48"/>
<evidence type="ECO:0000313" key="14">
    <source>
        <dbReference type="EMBL" id="BAM81341.1"/>
    </source>
</evidence>
<dbReference type="Gramene" id="CMN258CT">
    <property type="protein sequence ID" value="CMN258CT"/>
    <property type="gene ID" value="CMN258C"/>
</dbReference>
<sequence length="333" mass="36276">MFVGALPRWRLCRRQGTAECAGRSTRTRGGAVLFACGDDASVSSRLALVSNGLPGRMALEVAQAALRRGLELVPFSLTGERTATAAVECTARDDTTGTERSVQVQLVRPAERAQLATKLKKEYPNVICVDFTQPQAVIPNAAWYVENGFDFVMGTTGGDTSALYQMVARSARYAVIAPNMAKQIVAFQALVELLGREFPNAFRGYRLEVIESHQASKLDTSGTAKAVVASMLQSWGITGFGGEQDIQKIRDPALQVSRMGVPESCLQGHAFHTYRLTSPDGSVRFVFQHNVCGRRVYAEGTIDAVCFLDRQRRAGADQKIYDMIDVLRSGGML</sequence>
<proteinExistence type="inferred from homology"/>
<dbReference type="GO" id="GO:0009089">
    <property type="term" value="P:lysine biosynthetic process via diaminopimelate"/>
    <property type="evidence" value="ECO:0007669"/>
    <property type="project" value="InterPro"/>
</dbReference>
<feature type="domain" description="Dihydrodipicolinate reductase N-terminal" evidence="12">
    <location>
        <begin position="51"/>
        <end position="180"/>
    </location>
</feature>
<dbReference type="RefSeq" id="XP_005537377.1">
    <property type="nucleotide sequence ID" value="XM_005537320.1"/>
</dbReference>
<dbReference type="InterPro" id="IPR000846">
    <property type="entry name" value="DapB_N"/>
</dbReference>
<dbReference type="Pfam" id="PF05173">
    <property type="entry name" value="DapB_C"/>
    <property type="match status" value="1"/>
</dbReference>
<dbReference type="Gene3D" id="3.30.360.10">
    <property type="entry name" value="Dihydrodipicolinate Reductase, domain 2"/>
    <property type="match status" value="1"/>
</dbReference>
<reference evidence="14 15" key="1">
    <citation type="journal article" date="2004" name="Nature">
        <title>Genome sequence of the ultrasmall unicellular red alga Cyanidioschyzon merolae 10D.</title>
        <authorList>
            <person name="Matsuzaki M."/>
            <person name="Misumi O."/>
            <person name="Shin-i T."/>
            <person name="Maruyama S."/>
            <person name="Takahara M."/>
            <person name="Miyagishima S."/>
            <person name="Mori T."/>
            <person name="Nishida K."/>
            <person name="Yagisawa F."/>
            <person name="Nishida K."/>
            <person name="Yoshida Y."/>
            <person name="Nishimura Y."/>
            <person name="Nakao S."/>
            <person name="Kobayashi T."/>
            <person name="Momoyama Y."/>
            <person name="Higashiyama T."/>
            <person name="Minoda A."/>
            <person name="Sano M."/>
            <person name="Nomoto H."/>
            <person name="Oishi K."/>
            <person name="Hayashi H."/>
            <person name="Ohta F."/>
            <person name="Nishizaka S."/>
            <person name="Haga S."/>
            <person name="Miura S."/>
            <person name="Morishita T."/>
            <person name="Kabeya Y."/>
            <person name="Terasawa K."/>
            <person name="Suzuki Y."/>
            <person name="Ishii Y."/>
            <person name="Asakawa S."/>
            <person name="Takano H."/>
            <person name="Ohta N."/>
            <person name="Kuroiwa H."/>
            <person name="Tanaka K."/>
            <person name="Shimizu N."/>
            <person name="Sugano S."/>
            <person name="Sato N."/>
            <person name="Nozaki H."/>
            <person name="Ogasawara N."/>
            <person name="Kohara Y."/>
            <person name="Kuroiwa T."/>
        </authorList>
    </citation>
    <scope>NUCLEOTIDE SEQUENCE [LARGE SCALE GENOMIC DNA]</scope>
    <source>
        <strain evidence="14 15">10D</strain>
    </source>
</reference>
<evidence type="ECO:0000259" key="12">
    <source>
        <dbReference type="Pfam" id="PF01113"/>
    </source>
</evidence>
<dbReference type="eggNOG" id="ENOG502QPSY">
    <property type="taxonomic scope" value="Eukaryota"/>
</dbReference>
<dbReference type="AlphaFoldDB" id="M1UU48"/>
<evidence type="ECO:0000256" key="1">
    <source>
        <dbReference type="ARBA" id="ARBA00006642"/>
    </source>
</evidence>
<dbReference type="InterPro" id="IPR023940">
    <property type="entry name" value="DHDPR_bac"/>
</dbReference>
<keyword evidence="7" id="KW-0457">Lysine biosynthesis</keyword>
<dbReference type="SUPFAM" id="SSF51735">
    <property type="entry name" value="NAD(P)-binding Rossmann-fold domains"/>
    <property type="match status" value="1"/>
</dbReference>
<dbReference type="Proteomes" id="UP000007014">
    <property type="component" value="Chromosome 14"/>
</dbReference>
<dbReference type="EC" id="1.17.1.8" evidence="9"/>
<protein>
    <recommendedName>
        <fullName evidence="9">4-hydroxy-tetrahydrodipicolinate reductase</fullName>
        <ecNumber evidence="9">1.17.1.8</ecNumber>
    </recommendedName>
</protein>